<keyword evidence="3 5" id="KW-0862">Zinc</keyword>
<evidence type="ECO:0000313" key="7">
    <source>
        <dbReference type="EMBL" id="GCL62137.1"/>
    </source>
</evidence>
<dbReference type="Pfam" id="PF00962">
    <property type="entry name" value="A_deaminase"/>
    <property type="match status" value="1"/>
</dbReference>
<feature type="binding site" evidence="5">
    <location>
        <position position="212"/>
    </location>
    <ligand>
        <name>Zn(2+)</name>
        <dbReference type="ChEBI" id="CHEBI:29105"/>
        <note>catalytic</note>
    </ligand>
</feature>
<comment type="function">
    <text evidence="5">Catalyzes the hydrolytic deamination of adenine to hypoxanthine. Plays an important role in the purine salvage pathway and in nitrogen catabolism.</text>
</comment>
<dbReference type="RefSeq" id="WP_137731878.1">
    <property type="nucleotide sequence ID" value="NZ_BJCL01000002.1"/>
</dbReference>
<dbReference type="GO" id="GO:0009117">
    <property type="term" value="P:nucleotide metabolic process"/>
    <property type="evidence" value="ECO:0007669"/>
    <property type="project" value="UniProtKB-KW"/>
</dbReference>
<dbReference type="SUPFAM" id="SSF51556">
    <property type="entry name" value="Metallo-dependent hydrolases"/>
    <property type="match status" value="1"/>
</dbReference>
<feature type="binding site" evidence="5">
    <location>
        <position position="34"/>
    </location>
    <ligand>
        <name>Zn(2+)</name>
        <dbReference type="ChEBI" id="CHEBI:29105"/>
        <note>catalytic</note>
    </ligand>
</feature>
<dbReference type="OrthoDB" id="105475at2"/>
<feature type="domain" description="Adenosine deaminase" evidence="6">
    <location>
        <begin position="27"/>
        <end position="347"/>
    </location>
</feature>
<dbReference type="EMBL" id="BJCL01000002">
    <property type="protein sequence ID" value="GCL62137.1"/>
    <property type="molecule type" value="Genomic_DNA"/>
</dbReference>
<feature type="binding site" evidence="5">
    <location>
        <position position="293"/>
    </location>
    <ligand>
        <name>Zn(2+)</name>
        <dbReference type="ChEBI" id="CHEBI:29105"/>
        <note>catalytic</note>
    </ligand>
</feature>
<reference evidence="8" key="1">
    <citation type="submission" date="2019-03" db="EMBL/GenBank/DDBJ databases">
        <title>Aquabacterium pictum sp.nov., the first bacteriochlorophyll a-containing freshwater bacterium in the genus Aquabacterium of the class Betaproteobacteria.</title>
        <authorList>
            <person name="Hirose S."/>
            <person name="Tank M."/>
            <person name="Hara E."/>
            <person name="Tamaki H."/>
            <person name="Takaichi S."/>
            <person name="Haruta S."/>
            <person name="Hanada S."/>
        </authorList>
    </citation>
    <scope>NUCLEOTIDE SEQUENCE [LARGE SCALE GENOMIC DNA]</scope>
    <source>
        <strain evidence="8">W35</strain>
    </source>
</reference>
<evidence type="ECO:0000256" key="2">
    <source>
        <dbReference type="ARBA" id="ARBA00022801"/>
    </source>
</evidence>
<proteinExistence type="inferred from homology"/>
<keyword evidence="2 5" id="KW-0378">Hydrolase</keyword>
<keyword evidence="8" id="KW-1185">Reference proteome</keyword>
<dbReference type="AlphaFoldDB" id="A0A480AP41"/>
<keyword evidence="1 5" id="KW-0479">Metal-binding</keyword>
<evidence type="ECO:0000256" key="5">
    <source>
        <dbReference type="HAMAP-Rule" id="MF_01962"/>
    </source>
</evidence>
<dbReference type="GO" id="GO:0008270">
    <property type="term" value="F:zinc ion binding"/>
    <property type="evidence" value="ECO:0007669"/>
    <property type="project" value="UniProtKB-UniRule"/>
</dbReference>
<protein>
    <recommendedName>
        <fullName evidence="5">Adenine deaminase</fullName>
        <shortName evidence="5">ADE</shortName>
        <ecNumber evidence="5">3.5.4.2</ecNumber>
    </recommendedName>
    <alternativeName>
        <fullName evidence="5">Adenine aminohydrolase</fullName>
        <shortName evidence="5">AAH</shortName>
    </alternativeName>
</protein>
<comment type="caution">
    <text evidence="7">The sequence shown here is derived from an EMBL/GenBank/DDBJ whole genome shotgun (WGS) entry which is preliminary data.</text>
</comment>
<evidence type="ECO:0000256" key="1">
    <source>
        <dbReference type="ARBA" id="ARBA00022723"/>
    </source>
</evidence>
<dbReference type="PANTHER" id="PTHR43114:SF6">
    <property type="entry name" value="ADENINE DEAMINASE"/>
    <property type="match status" value="1"/>
</dbReference>
<dbReference type="InterPro" id="IPR028892">
    <property type="entry name" value="ADE"/>
</dbReference>
<feature type="binding site" evidence="5">
    <location>
        <position position="294"/>
    </location>
    <ligand>
        <name>substrate</name>
    </ligand>
</feature>
<evidence type="ECO:0000256" key="4">
    <source>
        <dbReference type="ARBA" id="ARBA00023080"/>
    </source>
</evidence>
<dbReference type="EC" id="3.5.4.2" evidence="5"/>
<dbReference type="GO" id="GO:0006146">
    <property type="term" value="P:adenine catabolic process"/>
    <property type="evidence" value="ECO:0007669"/>
    <property type="project" value="UniProtKB-UniRule"/>
</dbReference>
<accession>A0A480AP41</accession>
<dbReference type="GO" id="GO:0000034">
    <property type="term" value="F:adenine deaminase activity"/>
    <property type="evidence" value="ECO:0007669"/>
    <property type="project" value="UniProtKB-UniRule"/>
</dbReference>
<keyword evidence="4 5" id="KW-0546">Nucleotide metabolism</keyword>
<name>A0A480AP41_9BURK</name>
<gene>
    <name evidence="7" type="primary">add_1</name>
    <name evidence="7" type="ORF">AQPW35_12180</name>
</gene>
<dbReference type="HAMAP" id="MF_01962">
    <property type="entry name" value="Adenine_deaminase"/>
    <property type="match status" value="1"/>
</dbReference>
<comment type="catalytic activity">
    <reaction evidence="5">
        <text>adenine + H2O + H(+) = hypoxanthine + NH4(+)</text>
        <dbReference type="Rhea" id="RHEA:23688"/>
        <dbReference type="ChEBI" id="CHEBI:15377"/>
        <dbReference type="ChEBI" id="CHEBI:15378"/>
        <dbReference type="ChEBI" id="CHEBI:16708"/>
        <dbReference type="ChEBI" id="CHEBI:17368"/>
        <dbReference type="ChEBI" id="CHEBI:28938"/>
        <dbReference type="EC" id="3.5.4.2"/>
    </reaction>
</comment>
<comment type="cofactor">
    <cofactor evidence="5">
        <name>Zn(2+)</name>
        <dbReference type="ChEBI" id="CHEBI:29105"/>
    </cofactor>
    <text evidence="5">Binds 1 zinc ion per subunit.</text>
</comment>
<evidence type="ECO:0000313" key="8">
    <source>
        <dbReference type="Proteomes" id="UP000301751"/>
    </source>
</evidence>
<dbReference type="InterPro" id="IPR032466">
    <property type="entry name" value="Metal_Hydrolase"/>
</dbReference>
<feature type="site" description="Important for catalytic activity" evidence="5">
    <location>
        <position position="236"/>
    </location>
</feature>
<dbReference type="Gene3D" id="3.20.20.140">
    <property type="entry name" value="Metal-dependent hydrolases"/>
    <property type="match status" value="1"/>
</dbReference>
<evidence type="ECO:0000256" key="3">
    <source>
        <dbReference type="ARBA" id="ARBA00022833"/>
    </source>
</evidence>
<dbReference type="InterPro" id="IPR001365">
    <property type="entry name" value="A_deaminase_dom"/>
</dbReference>
<dbReference type="InterPro" id="IPR006330">
    <property type="entry name" value="Ado/ade_deaminase"/>
</dbReference>
<feature type="active site" description="Proton donor" evidence="5">
    <location>
        <position position="215"/>
    </location>
</feature>
<comment type="similarity">
    <text evidence="5">Belongs to the metallo-dependent hydrolases superfamily. Adenosine and AMP deaminases family. Adenine deaminase type 2 subfamily.</text>
</comment>
<feature type="binding site" evidence="5">
    <location>
        <position position="32"/>
    </location>
    <ligand>
        <name>Zn(2+)</name>
        <dbReference type="ChEBI" id="CHEBI:29105"/>
        <note>catalytic</note>
    </ligand>
</feature>
<dbReference type="GO" id="GO:0043103">
    <property type="term" value="P:hypoxanthine salvage"/>
    <property type="evidence" value="ECO:0007669"/>
    <property type="project" value="UniProtKB-UniRule"/>
</dbReference>
<dbReference type="CDD" id="cd01320">
    <property type="entry name" value="ADA"/>
    <property type="match status" value="1"/>
</dbReference>
<evidence type="ECO:0000259" key="6">
    <source>
        <dbReference type="Pfam" id="PF00962"/>
    </source>
</evidence>
<dbReference type="NCBIfam" id="NF006850">
    <property type="entry name" value="PRK09358.1-6"/>
    <property type="match status" value="1"/>
</dbReference>
<organism evidence="7 8">
    <name type="scientific">Pseudaquabacterium pictum</name>
    <dbReference type="NCBI Taxonomy" id="2315236"/>
    <lineage>
        <taxon>Bacteria</taxon>
        <taxon>Pseudomonadati</taxon>
        <taxon>Pseudomonadota</taxon>
        <taxon>Betaproteobacteria</taxon>
        <taxon>Burkholderiales</taxon>
        <taxon>Sphaerotilaceae</taxon>
        <taxon>Pseudaquabacterium</taxon>
    </lineage>
</organism>
<dbReference type="NCBIfam" id="TIGR01430">
    <property type="entry name" value="aden_deam"/>
    <property type="match status" value="1"/>
</dbReference>
<dbReference type="Proteomes" id="UP000301751">
    <property type="component" value="Unassembled WGS sequence"/>
</dbReference>
<sequence length="353" mass="38000">MPQPTLPAHLPATLPRERLRALLQAAPKAELHIHIEGSLEPELIFQLAQRNGVALAHPSVDALRAAYAFTDLQSFLDIYYAGASVLLQEADFFDMAWAYFLRAQADNVVHAELFFDPQTHTERGVDIGVVIAGLHRACQQAQAQLGISASLILCFLRHLDEASAIATLNAAMPYRDQFIGVGLDSSERGHPPEKFARVFAQAKAAGLRLVAHAGEEGPPAYIESALDVLQVERIDHGVRCTDSPALVQRLAASRMPLTVCPLSNVKLCVHPTMADHNLPALLAAGLCAMVNSDDPAYFGGYLNTNLLATFDALPQLGVAEAWALLHNSFTASFATKAQQAAWVAQLDAAFAAA</sequence>
<dbReference type="PANTHER" id="PTHR43114">
    <property type="entry name" value="ADENINE DEAMINASE"/>
    <property type="match status" value="1"/>
</dbReference>
<dbReference type="GO" id="GO:0005829">
    <property type="term" value="C:cytosol"/>
    <property type="evidence" value="ECO:0007669"/>
    <property type="project" value="TreeGrafter"/>
</dbReference>